<protein>
    <recommendedName>
        <fullName evidence="4">Tc1-like transposase DDE domain-containing protein</fullName>
    </recommendedName>
</protein>
<accession>A0A4Y2T6Z6</accession>
<dbReference type="EMBL" id="BGPR01025893">
    <property type="protein sequence ID" value="GBN95164.1"/>
    <property type="molecule type" value="Genomic_DNA"/>
</dbReference>
<reference evidence="2 3" key="1">
    <citation type="journal article" date="2019" name="Sci. Rep.">
        <title>Orb-weaving spider Araneus ventricosus genome elucidates the spidroin gene catalogue.</title>
        <authorList>
            <person name="Kono N."/>
            <person name="Nakamura H."/>
            <person name="Ohtoshi R."/>
            <person name="Moran D.A.P."/>
            <person name="Shinohara A."/>
            <person name="Yoshida Y."/>
            <person name="Fujiwara M."/>
            <person name="Mori M."/>
            <person name="Tomita M."/>
            <person name="Arakawa K."/>
        </authorList>
    </citation>
    <scope>NUCLEOTIDE SEQUENCE [LARGE SCALE GENOMIC DNA]</scope>
</reference>
<dbReference type="AlphaFoldDB" id="A0A4Y2T6Z6"/>
<comment type="caution">
    <text evidence="2">The sequence shown here is derived from an EMBL/GenBank/DDBJ whole genome shotgun (WGS) entry which is preliminary data.</text>
</comment>
<name>A0A4Y2T6Z6_ARAVE</name>
<sequence length="97" mass="11280">MRLFREAAGGNFAVMNNNGRSNRVQPVDAFLGKEGIHRMMWPVRSTDRNPKERVWDALRRIFMISPHHANSFVLLQNPSPMRKSDENWNDAIENLDC</sequence>
<dbReference type="Proteomes" id="UP000499080">
    <property type="component" value="Unassembled WGS sequence"/>
</dbReference>
<dbReference type="EMBL" id="BGPR01025896">
    <property type="protein sequence ID" value="GBN95169.1"/>
    <property type="molecule type" value="Genomic_DNA"/>
</dbReference>
<evidence type="ECO:0000313" key="3">
    <source>
        <dbReference type="Proteomes" id="UP000499080"/>
    </source>
</evidence>
<dbReference type="InterPro" id="IPR036397">
    <property type="entry name" value="RNaseH_sf"/>
</dbReference>
<dbReference type="Gene3D" id="3.30.420.10">
    <property type="entry name" value="Ribonuclease H-like superfamily/Ribonuclease H"/>
    <property type="match status" value="1"/>
</dbReference>
<evidence type="ECO:0000313" key="2">
    <source>
        <dbReference type="EMBL" id="GBN95169.1"/>
    </source>
</evidence>
<keyword evidence="3" id="KW-1185">Reference proteome</keyword>
<organism evidence="2 3">
    <name type="scientific">Araneus ventricosus</name>
    <name type="common">Orbweaver spider</name>
    <name type="synonym">Epeira ventricosa</name>
    <dbReference type="NCBI Taxonomy" id="182803"/>
    <lineage>
        <taxon>Eukaryota</taxon>
        <taxon>Metazoa</taxon>
        <taxon>Ecdysozoa</taxon>
        <taxon>Arthropoda</taxon>
        <taxon>Chelicerata</taxon>
        <taxon>Arachnida</taxon>
        <taxon>Araneae</taxon>
        <taxon>Araneomorphae</taxon>
        <taxon>Entelegynae</taxon>
        <taxon>Araneoidea</taxon>
        <taxon>Araneidae</taxon>
        <taxon>Araneus</taxon>
    </lineage>
</organism>
<gene>
    <name evidence="2" type="ORF">AVEN_139774_1</name>
    <name evidence="1" type="ORF">AVEN_228961_1</name>
</gene>
<evidence type="ECO:0000313" key="1">
    <source>
        <dbReference type="EMBL" id="GBN95164.1"/>
    </source>
</evidence>
<proteinExistence type="predicted"/>
<evidence type="ECO:0008006" key="4">
    <source>
        <dbReference type="Google" id="ProtNLM"/>
    </source>
</evidence>
<dbReference type="GO" id="GO:0003676">
    <property type="term" value="F:nucleic acid binding"/>
    <property type="evidence" value="ECO:0007669"/>
    <property type="project" value="InterPro"/>
</dbReference>